<accession>A0ABV9ZDN5</accession>
<keyword evidence="1" id="KW-0472">Membrane</keyword>
<evidence type="ECO:0000313" key="3">
    <source>
        <dbReference type="Proteomes" id="UP001596175"/>
    </source>
</evidence>
<dbReference type="PANTHER" id="PTHR37305">
    <property type="entry name" value="INTEGRAL MEMBRANE PROTEIN-RELATED"/>
    <property type="match status" value="1"/>
</dbReference>
<feature type="transmembrane region" description="Helical" evidence="1">
    <location>
        <begin position="249"/>
        <end position="271"/>
    </location>
</feature>
<protein>
    <submittedName>
        <fullName evidence="2">ABC transporter permease</fullName>
    </submittedName>
</protein>
<feature type="transmembrane region" description="Helical" evidence="1">
    <location>
        <begin position="67"/>
        <end position="91"/>
    </location>
</feature>
<feature type="transmembrane region" description="Helical" evidence="1">
    <location>
        <begin position="198"/>
        <end position="215"/>
    </location>
</feature>
<reference evidence="3" key="1">
    <citation type="journal article" date="2019" name="Int. J. Syst. Evol. Microbiol.">
        <title>The Global Catalogue of Microorganisms (GCM) 10K type strain sequencing project: providing services to taxonomists for standard genome sequencing and annotation.</title>
        <authorList>
            <consortium name="The Broad Institute Genomics Platform"/>
            <consortium name="The Broad Institute Genome Sequencing Center for Infectious Disease"/>
            <person name="Wu L."/>
            <person name="Ma J."/>
        </authorList>
    </citation>
    <scope>NUCLEOTIDE SEQUENCE [LARGE SCALE GENOMIC DNA]</scope>
    <source>
        <strain evidence="3">XZYJ18</strain>
    </source>
</reference>
<keyword evidence="1" id="KW-1133">Transmembrane helix</keyword>
<dbReference type="PANTHER" id="PTHR37305:SF1">
    <property type="entry name" value="MEMBRANE PROTEIN"/>
    <property type="match status" value="1"/>
</dbReference>
<comment type="caution">
    <text evidence="2">The sequence shown here is derived from an EMBL/GenBank/DDBJ whole genome shotgun (WGS) entry which is preliminary data.</text>
</comment>
<gene>
    <name evidence="2" type="ORF">ACFPK1_10220</name>
</gene>
<name>A0ABV9ZDN5_9PSEU</name>
<evidence type="ECO:0000256" key="1">
    <source>
        <dbReference type="SAM" id="Phobius"/>
    </source>
</evidence>
<proteinExistence type="predicted"/>
<sequence>MSTTVEEARTLPVRVELARQWRRRRTQVTLALFALLPVILWIAFSVGDDPTPGAAATSLTDLAQASGPNFAVFALFSSASFLFVVVVALFFGDTVASEASWSSLRYLLAIPVPRVRLLRQKAIVAAVLSLSTLVVLPVVAVLLGTVVYGAGDYLSPTGESLPYGTALVRILLTVVYLAIHLLWVAGVATLLSVVTDAPLGAVGGAVLVSILSQILDTVDALGSLRNLLPTHEVFAFADLLTLDVDGTDLARGVLSALVWCIAFGATAVWWFRRKDITS</sequence>
<feature type="transmembrane region" description="Helical" evidence="1">
    <location>
        <begin position="28"/>
        <end position="47"/>
    </location>
</feature>
<dbReference type="Pfam" id="PF12730">
    <property type="entry name" value="ABC2_membrane_4"/>
    <property type="match status" value="1"/>
</dbReference>
<dbReference type="RefSeq" id="WP_378020809.1">
    <property type="nucleotide sequence ID" value="NZ_JBHSKG010000004.1"/>
</dbReference>
<feature type="transmembrane region" description="Helical" evidence="1">
    <location>
        <begin position="170"/>
        <end position="191"/>
    </location>
</feature>
<keyword evidence="1" id="KW-0812">Transmembrane</keyword>
<dbReference type="EMBL" id="JBHSKG010000004">
    <property type="protein sequence ID" value="MFC5138606.1"/>
    <property type="molecule type" value="Genomic_DNA"/>
</dbReference>
<evidence type="ECO:0000313" key="2">
    <source>
        <dbReference type="EMBL" id="MFC5138606.1"/>
    </source>
</evidence>
<organism evidence="2 3">
    <name type="scientific">Actinomycetospora rhizophila</name>
    <dbReference type="NCBI Taxonomy" id="1416876"/>
    <lineage>
        <taxon>Bacteria</taxon>
        <taxon>Bacillati</taxon>
        <taxon>Actinomycetota</taxon>
        <taxon>Actinomycetes</taxon>
        <taxon>Pseudonocardiales</taxon>
        <taxon>Pseudonocardiaceae</taxon>
        <taxon>Actinomycetospora</taxon>
    </lineage>
</organism>
<feature type="transmembrane region" description="Helical" evidence="1">
    <location>
        <begin position="123"/>
        <end position="150"/>
    </location>
</feature>
<dbReference type="Proteomes" id="UP001596175">
    <property type="component" value="Unassembled WGS sequence"/>
</dbReference>
<keyword evidence="3" id="KW-1185">Reference proteome</keyword>